<evidence type="ECO:0000313" key="1">
    <source>
        <dbReference type="EMBL" id="MFC0865646.1"/>
    </source>
</evidence>
<protein>
    <submittedName>
        <fullName evidence="1">Uncharacterized protein</fullName>
    </submittedName>
</protein>
<evidence type="ECO:0000313" key="2">
    <source>
        <dbReference type="Proteomes" id="UP001589870"/>
    </source>
</evidence>
<accession>A0ABV6UBR4</accession>
<dbReference type="Proteomes" id="UP001589870">
    <property type="component" value="Unassembled WGS sequence"/>
</dbReference>
<reference evidence="1 2" key="1">
    <citation type="submission" date="2024-09" db="EMBL/GenBank/DDBJ databases">
        <authorList>
            <person name="Sun Q."/>
            <person name="Mori K."/>
        </authorList>
    </citation>
    <scope>NUCLEOTIDE SEQUENCE [LARGE SCALE GENOMIC DNA]</scope>
    <source>
        <strain evidence="1 2">TBRC 1851</strain>
    </source>
</reference>
<proteinExistence type="predicted"/>
<sequence>MARPGLVYDGSGLWGRGPTPGDLERVAPEDPCPAVDHAARDMYDHSYQGTGDRPFGVACAGRYGLAGFVTRPRSLDEGVRRVYPRASFEEVWLRGTGSGGLVHIVRPPVFPLPDSEGNW</sequence>
<name>A0ABV6UBR4_9ACTN</name>
<gene>
    <name evidence="1" type="ORF">ACFHYQ_25450</name>
</gene>
<dbReference type="RefSeq" id="WP_394303658.1">
    <property type="nucleotide sequence ID" value="NZ_JBHMQT010000057.1"/>
</dbReference>
<comment type="caution">
    <text evidence="1">The sequence shown here is derived from an EMBL/GenBank/DDBJ whole genome shotgun (WGS) entry which is preliminary data.</text>
</comment>
<organism evidence="1 2">
    <name type="scientific">Sphaerimonospora cavernae</name>
    <dbReference type="NCBI Taxonomy" id="1740611"/>
    <lineage>
        <taxon>Bacteria</taxon>
        <taxon>Bacillati</taxon>
        <taxon>Actinomycetota</taxon>
        <taxon>Actinomycetes</taxon>
        <taxon>Streptosporangiales</taxon>
        <taxon>Streptosporangiaceae</taxon>
        <taxon>Sphaerimonospora</taxon>
    </lineage>
</organism>
<dbReference type="EMBL" id="JBHMQT010000057">
    <property type="protein sequence ID" value="MFC0865646.1"/>
    <property type="molecule type" value="Genomic_DNA"/>
</dbReference>
<keyword evidence="2" id="KW-1185">Reference proteome</keyword>